<evidence type="ECO:0000313" key="2">
    <source>
        <dbReference type="EMBL" id="QLG57245.1"/>
    </source>
</evidence>
<protein>
    <recommendedName>
        <fullName evidence="7">Inositol monophosphatase 1</fullName>
    </recommendedName>
</protein>
<dbReference type="RefSeq" id="WP_001537144.1">
    <property type="nucleotide sequence ID" value="NZ_CAJSHM010000091.1"/>
</dbReference>
<organism evidence="3 4">
    <name type="scientific">Escherichia coli</name>
    <dbReference type="NCBI Taxonomy" id="562"/>
    <lineage>
        <taxon>Bacteria</taxon>
        <taxon>Pseudomonadati</taxon>
        <taxon>Pseudomonadota</taxon>
        <taxon>Gammaproteobacteria</taxon>
        <taxon>Enterobacterales</taxon>
        <taxon>Enterobacteriaceae</taxon>
        <taxon>Escherichia</taxon>
    </lineage>
</organism>
<evidence type="ECO:0000313" key="5">
    <source>
        <dbReference type="Proteomes" id="UP000509796"/>
    </source>
</evidence>
<evidence type="ECO:0000313" key="1">
    <source>
        <dbReference type="EMBL" id="EFM8157462.1"/>
    </source>
</evidence>
<accession>A0A0Q3IC01</accession>
<gene>
    <name evidence="1" type="ORF">A5U30_005271</name>
    <name evidence="2" type="ORF">HX136_10405</name>
    <name evidence="3" type="ORF">NCTC9081_03216</name>
</gene>
<proteinExistence type="predicted"/>
<dbReference type="AlphaFoldDB" id="A0A0Q3IC01"/>
<dbReference type="EMBL" id="AATLZG010000078">
    <property type="protein sequence ID" value="EFM8157462.1"/>
    <property type="molecule type" value="Genomic_DNA"/>
</dbReference>
<dbReference type="Proteomes" id="UP000555763">
    <property type="component" value="Unassembled WGS sequence"/>
</dbReference>
<reference evidence="1 6" key="3">
    <citation type="submission" date="2020-02" db="EMBL/GenBank/DDBJ databases">
        <authorList>
            <consortium name="PulseNet: The National Subtyping Network for Foodborne Disease Surveillance"/>
            <person name="Tarr C.L."/>
            <person name="Trees E."/>
            <person name="Katz L.S."/>
            <person name="Carleton-Romer H.A."/>
            <person name="Stroika S."/>
            <person name="Kucerova Z."/>
            <person name="Roache K.F."/>
            <person name="Sabol A.L."/>
            <person name="Besser J."/>
            <person name="Gerner-Smidt P."/>
        </authorList>
    </citation>
    <scope>NUCLEOTIDE SEQUENCE [LARGE SCALE GENOMIC DNA]</scope>
    <source>
        <strain evidence="1 6">PNUSAE002719</strain>
    </source>
</reference>
<evidence type="ECO:0000313" key="4">
    <source>
        <dbReference type="Proteomes" id="UP000254716"/>
    </source>
</evidence>
<dbReference type="Proteomes" id="UP000509796">
    <property type="component" value="Chromosome"/>
</dbReference>
<sequence length="138" mass="15604">MKSVKGLSDIQDFFNWMWAVDPLLASRLNNWHDYYRRACKQAARSITTYGDFSFTVDGRYRVDVKGDGDGFGLFHINGTDSTAISWSSSEMALVLEMTTHSVAVKGIYTAEDFIGEYQRLLVLYRAAFQEVTGGEYDA</sequence>
<name>A0A0Q3IC01_ECOLX</name>
<reference evidence="5" key="4">
    <citation type="submission" date="2020-06" db="EMBL/GenBank/DDBJ databases">
        <title>Identification and Characterisation of Fosfomycin Resistance in Escherichia coli Urinary Tract Infection Isolates from Australia.</title>
        <authorList>
            <person name="Mowlaboccus S."/>
            <person name="Daley D."/>
            <person name="Pang S."/>
            <person name="Gottlieb T."/>
            <person name="Nimmo G.R."/>
            <person name="George N."/>
            <person name="Korman T.M."/>
            <person name="Strietberg R."/>
            <person name="Robson J."/>
            <person name="Peachey G."/>
            <person name="Collignon P."/>
            <person name="Bradbury S."/>
            <person name="Colombi E."/>
            <person name="Ramsay J.P."/>
            <person name="Rogers B.A."/>
            <person name="Coombs G.W."/>
        </authorList>
    </citation>
    <scope>NUCLEOTIDE SEQUENCE [LARGE SCALE GENOMIC DNA]</scope>
    <source>
        <strain evidence="5">EC2</strain>
    </source>
</reference>
<evidence type="ECO:0008006" key="7">
    <source>
        <dbReference type="Google" id="ProtNLM"/>
    </source>
</evidence>
<reference evidence="2" key="5">
    <citation type="submission" date="2020-06" db="EMBL/GenBank/DDBJ databases">
        <authorList>
            <person name="Ramsay J.P."/>
            <person name="Colombi E."/>
            <person name="Mowlaboccus S."/>
        </authorList>
    </citation>
    <scope>NUCLEOTIDE SEQUENCE</scope>
    <source>
        <strain evidence="2">EC2</strain>
    </source>
</reference>
<evidence type="ECO:0000313" key="3">
    <source>
        <dbReference type="EMBL" id="STJ17753.1"/>
    </source>
</evidence>
<reference evidence="3 4" key="1">
    <citation type="submission" date="2018-06" db="EMBL/GenBank/DDBJ databases">
        <authorList>
            <consortium name="Pathogen Informatics"/>
            <person name="Doyle S."/>
        </authorList>
    </citation>
    <scope>NUCLEOTIDE SEQUENCE [LARGE SCALE GENOMIC DNA]</scope>
    <source>
        <strain evidence="3 4">NCTC9081</strain>
    </source>
</reference>
<dbReference type="Proteomes" id="UP000254716">
    <property type="component" value="Unassembled WGS sequence"/>
</dbReference>
<dbReference type="EMBL" id="UGCV01000008">
    <property type="protein sequence ID" value="STJ17753.1"/>
    <property type="molecule type" value="Genomic_DNA"/>
</dbReference>
<dbReference type="EMBL" id="CP058571">
    <property type="protein sequence ID" value="QLG57245.1"/>
    <property type="molecule type" value="Genomic_DNA"/>
</dbReference>
<reference evidence="2" key="2">
    <citation type="journal article" date="2020" name="Int. J. Antimicrob. Agents">
        <title>Identification and characterisation of fosfomycin resistance in Escherichia coli urinary tract infection isolates from Australia.</title>
        <authorList>
            <person name="Mowlaboccus S."/>
            <person name="Daley D."/>
            <person name="Pang S."/>
            <person name="Gottlieb T."/>
            <person name="Merlino J."/>
            <person name="Nimmo G.R."/>
            <person name="George N."/>
            <person name="Korman T.M."/>
            <person name="Streitberg R."/>
            <person name="Robson J."/>
            <person name="Peachey G."/>
            <person name="Collignon P."/>
            <person name="Bradbury S."/>
            <person name="Colombi E."/>
            <person name="Ramsay J.P."/>
            <person name="Rogers B.A."/>
            <person name="Coombs G.W."/>
        </authorList>
    </citation>
    <scope>NUCLEOTIDE SEQUENCE</scope>
    <source>
        <strain evidence="2">EC2</strain>
    </source>
</reference>
<evidence type="ECO:0000313" key="6">
    <source>
        <dbReference type="Proteomes" id="UP000555763"/>
    </source>
</evidence>